<reference evidence="4 5" key="1">
    <citation type="submission" date="2021-09" db="EMBL/GenBank/DDBJ databases">
        <title>Whole genome sequence of Nocardioides sp. GBK3QG-3.</title>
        <authorList>
            <person name="Tuo L."/>
        </authorList>
    </citation>
    <scope>NUCLEOTIDE SEQUENCE [LARGE SCALE GENOMIC DNA]</scope>
    <source>
        <strain evidence="4 5">GBK3QG-3</strain>
    </source>
</reference>
<comment type="caution">
    <text evidence="4">The sequence shown here is derived from an EMBL/GenBank/DDBJ whole genome shotgun (WGS) entry which is preliminary data.</text>
</comment>
<dbReference type="PRINTS" id="PR00081">
    <property type="entry name" value="GDHRDH"/>
</dbReference>
<evidence type="ECO:0000256" key="1">
    <source>
        <dbReference type="ARBA" id="ARBA00006484"/>
    </source>
</evidence>
<gene>
    <name evidence="4" type="ORF">K8U61_10980</name>
</gene>
<dbReference type="SUPFAM" id="SSF51735">
    <property type="entry name" value="NAD(P)-binding Rossmann-fold domains"/>
    <property type="match status" value="1"/>
</dbReference>
<dbReference type="Pfam" id="PF00106">
    <property type="entry name" value="adh_short"/>
    <property type="match status" value="1"/>
</dbReference>
<sequence>MPVAVITGASQGLGLALATHLAESGWTIVADARDATRLISAIDALPGGPHVAVPGDVTDSWHRSALASWADELGGAELLINNASTLGASPLPRFVDLDPTVYAHILDVNVVAPMALTATLLPQLRARGGRVLNISSDAGVEAYEGWGGYGSSKAALAHATRVLAAEEPQVRAYAVDPGDLRTAMHQAAFPGEDISDRPLPETVVPRLLDLVLA</sequence>
<organism evidence="4 5">
    <name type="scientific">Nocardioides mangrovi</name>
    <dbReference type="NCBI Taxonomy" id="2874580"/>
    <lineage>
        <taxon>Bacteria</taxon>
        <taxon>Bacillati</taxon>
        <taxon>Actinomycetota</taxon>
        <taxon>Actinomycetes</taxon>
        <taxon>Propionibacteriales</taxon>
        <taxon>Nocardioidaceae</taxon>
        <taxon>Nocardioides</taxon>
    </lineage>
</organism>
<evidence type="ECO:0000313" key="5">
    <source>
        <dbReference type="Proteomes" id="UP000780875"/>
    </source>
</evidence>
<name>A0ABS7UCH5_9ACTN</name>
<evidence type="ECO:0000256" key="3">
    <source>
        <dbReference type="RuleBase" id="RU000363"/>
    </source>
</evidence>
<evidence type="ECO:0000313" key="4">
    <source>
        <dbReference type="EMBL" id="MBZ5738686.1"/>
    </source>
</evidence>
<dbReference type="PANTHER" id="PTHR44196">
    <property type="entry name" value="DEHYDROGENASE/REDUCTASE SDR FAMILY MEMBER 7B"/>
    <property type="match status" value="1"/>
</dbReference>
<dbReference type="InterPro" id="IPR036291">
    <property type="entry name" value="NAD(P)-bd_dom_sf"/>
</dbReference>
<dbReference type="InterPro" id="IPR002347">
    <property type="entry name" value="SDR_fam"/>
</dbReference>
<keyword evidence="5" id="KW-1185">Reference proteome</keyword>
<dbReference type="Gene3D" id="3.40.50.720">
    <property type="entry name" value="NAD(P)-binding Rossmann-like Domain"/>
    <property type="match status" value="1"/>
</dbReference>
<dbReference type="Proteomes" id="UP000780875">
    <property type="component" value="Unassembled WGS sequence"/>
</dbReference>
<keyword evidence="2" id="KW-0560">Oxidoreductase</keyword>
<comment type="similarity">
    <text evidence="1 3">Belongs to the short-chain dehydrogenases/reductases (SDR) family.</text>
</comment>
<dbReference type="PRINTS" id="PR00080">
    <property type="entry name" value="SDRFAMILY"/>
</dbReference>
<protein>
    <submittedName>
        <fullName evidence="4">SDR family oxidoreductase</fullName>
    </submittedName>
</protein>
<dbReference type="PANTHER" id="PTHR44196:SF1">
    <property type="entry name" value="DEHYDROGENASE_REDUCTASE SDR FAMILY MEMBER 7B"/>
    <property type="match status" value="1"/>
</dbReference>
<proteinExistence type="inferred from homology"/>
<dbReference type="CDD" id="cd05233">
    <property type="entry name" value="SDR_c"/>
    <property type="match status" value="1"/>
</dbReference>
<dbReference type="RefSeq" id="WP_224123060.1">
    <property type="nucleotide sequence ID" value="NZ_JAIQZJ010000006.1"/>
</dbReference>
<evidence type="ECO:0000256" key="2">
    <source>
        <dbReference type="ARBA" id="ARBA00023002"/>
    </source>
</evidence>
<accession>A0ABS7UCH5</accession>
<dbReference type="EMBL" id="JAIQZJ010000006">
    <property type="protein sequence ID" value="MBZ5738686.1"/>
    <property type="molecule type" value="Genomic_DNA"/>
</dbReference>